<comment type="subcellular location">
    <subcellularLocation>
        <location evidence="1">Golgi apparatus membrane</location>
        <topology evidence="1">Single-pass type II membrane protein</topology>
    </subcellularLocation>
</comment>
<sequence length="637" mass="72619">MQLHYAYKISLLRHVSTLRSFRCSYVDECLLLRTSESFFVDQKLPTLSRTFLKAQAYTSILISAALNLLTSPMLHITSCSAQAPYREEFGSLSSDHYCPSNDQELQCEPRNSASATAMRSEWIECVRRARIVAVLALLLLVTFLLLGFRQWQAAHQPLFNDQSIAIHEVSAHVNPGFIFKFEPRSSQSALIEEGPAKPNGAVQTRGDASSEESDEMSNTSAGSDFASPATPLPPEIMSLKRLEAGLHNARISMRKIAFIEKNRTREKNGTRALRAREDQAKGYFPWGPIYKDASIFHQSYVEMEKRFKVFVYPDGQQPLVHNGPCKEIYSTEGRFIQELQDKNPFVTKDPFKAHAFFLPFSVSMMVSYLYKPNSRDMGPLLHFVKNYVELVGAKYPFWNRSEGADHFMLSCHDWGPHVSRAHPHLEKQAIRVLCNANSSEGFVPYKDASLPEINLVGGHIPAALGGLPVKERTFLAFFAGQDHGPVRPILYKYWEGQDDDIKVFHKLPADTNHTYQEFMKLSKFCLCPGGYEVNSPRIVEAIYNDCIPVIIADGFVLPFSDVLDWEAFSIRVSEKDIPNLKLILKAVSESKLKEMQERVRQARRHFLLNQPPQPYDLFHMILHSVWLRRLNIHLKYQ</sequence>
<protein>
    <recommendedName>
        <fullName evidence="7">Exostosin GT47 domain-containing protein</fullName>
    </recommendedName>
</protein>
<name>A0A8T2U5X0_CERRI</name>
<proteinExistence type="inferred from homology"/>
<comment type="caution">
    <text evidence="8">The sequence shown here is derived from an EMBL/GenBank/DDBJ whole genome shotgun (WGS) entry which is preliminary data.</text>
</comment>
<keyword evidence="3" id="KW-0735">Signal-anchor</keyword>
<feature type="region of interest" description="Disordered" evidence="5">
    <location>
        <begin position="191"/>
        <end position="230"/>
    </location>
</feature>
<dbReference type="PANTHER" id="PTHR11062">
    <property type="entry name" value="EXOSTOSIN HEPARAN SULFATE GLYCOSYLTRANSFERASE -RELATED"/>
    <property type="match status" value="1"/>
</dbReference>
<evidence type="ECO:0000256" key="4">
    <source>
        <dbReference type="ARBA" id="ARBA00023034"/>
    </source>
</evidence>
<dbReference type="Pfam" id="PF03016">
    <property type="entry name" value="Exostosin_GT47"/>
    <property type="match status" value="1"/>
</dbReference>
<organism evidence="8 9">
    <name type="scientific">Ceratopteris richardii</name>
    <name type="common">Triangle waterfern</name>
    <dbReference type="NCBI Taxonomy" id="49495"/>
    <lineage>
        <taxon>Eukaryota</taxon>
        <taxon>Viridiplantae</taxon>
        <taxon>Streptophyta</taxon>
        <taxon>Embryophyta</taxon>
        <taxon>Tracheophyta</taxon>
        <taxon>Polypodiopsida</taxon>
        <taxon>Polypodiidae</taxon>
        <taxon>Polypodiales</taxon>
        <taxon>Pteridineae</taxon>
        <taxon>Pteridaceae</taxon>
        <taxon>Parkerioideae</taxon>
        <taxon>Ceratopteris</taxon>
    </lineage>
</organism>
<dbReference type="PANTHER" id="PTHR11062:SF337">
    <property type="entry name" value="OS04G0109900 PROTEIN"/>
    <property type="match status" value="1"/>
</dbReference>
<gene>
    <name evidence="8" type="ORF">KP509_09G041800</name>
</gene>
<keyword evidence="6" id="KW-1133">Transmembrane helix</keyword>
<evidence type="ECO:0000256" key="5">
    <source>
        <dbReference type="SAM" id="MobiDB-lite"/>
    </source>
</evidence>
<keyword evidence="6" id="KW-0472">Membrane</keyword>
<evidence type="ECO:0000256" key="2">
    <source>
        <dbReference type="ARBA" id="ARBA00010271"/>
    </source>
</evidence>
<dbReference type="Proteomes" id="UP000825935">
    <property type="component" value="Chromosome 9"/>
</dbReference>
<keyword evidence="9" id="KW-1185">Reference proteome</keyword>
<dbReference type="InterPro" id="IPR004263">
    <property type="entry name" value="Exostosin"/>
</dbReference>
<feature type="transmembrane region" description="Helical" evidence="6">
    <location>
        <begin position="129"/>
        <end position="148"/>
    </location>
</feature>
<accession>A0A8T2U5X0</accession>
<dbReference type="EMBL" id="CM035414">
    <property type="protein sequence ID" value="KAH7429326.1"/>
    <property type="molecule type" value="Genomic_DNA"/>
</dbReference>
<dbReference type="GO" id="GO:0000139">
    <property type="term" value="C:Golgi membrane"/>
    <property type="evidence" value="ECO:0007669"/>
    <property type="project" value="UniProtKB-SubCell"/>
</dbReference>
<dbReference type="OMA" id="RSEWIEC"/>
<evidence type="ECO:0000256" key="3">
    <source>
        <dbReference type="ARBA" id="ARBA00022968"/>
    </source>
</evidence>
<evidence type="ECO:0000256" key="1">
    <source>
        <dbReference type="ARBA" id="ARBA00004323"/>
    </source>
</evidence>
<evidence type="ECO:0000313" key="8">
    <source>
        <dbReference type="EMBL" id="KAH7429326.1"/>
    </source>
</evidence>
<dbReference type="AlphaFoldDB" id="A0A8T2U5X0"/>
<dbReference type="GO" id="GO:0016757">
    <property type="term" value="F:glycosyltransferase activity"/>
    <property type="evidence" value="ECO:0007669"/>
    <property type="project" value="InterPro"/>
</dbReference>
<reference evidence="8" key="1">
    <citation type="submission" date="2021-08" db="EMBL/GenBank/DDBJ databases">
        <title>WGS assembly of Ceratopteris richardii.</title>
        <authorList>
            <person name="Marchant D.B."/>
            <person name="Chen G."/>
            <person name="Jenkins J."/>
            <person name="Shu S."/>
            <person name="Leebens-Mack J."/>
            <person name="Grimwood J."/>
            <person name="Schmutz J."/>
            <person name="Soltis P."/>
            <person name="Soltis D."/>
            <person name="Chen Z.-H."/>
        </authorList>
    </citation>
    <scope>NUCLEOTIDE SEQUENCE</scope>
    <source>
        <strain evidence="8">Whitten #5841</strain>
        <tissue evidence="8">Leaf</tissue>
    </source>
</reference>
<evidence type="ECO:0000259" key="7">
    <source>
        <dbReference type="Pfam" id="PF03016"/>
    </source>
</evidence>
<feature type="domain" description="Exostosin GT47" evidence="7">
    <location>
        <begin position="303"/>
        <end position="586"/>
    </location>
</feature>
<keyword evidence="6" id="KW-0812">Transmembrane</keyword>
<evidence type="ECO:0000256" key="6">
    <source>
        <dbReference type="SAM" id="Phobius"/>
    </source>
</evidence>
<keyword evidence="4" id="KW-0333">Golgi apparatus</keyword>
<evidence type="ECO:0000313" key="9">
    <source>
        <dbReference type="Proteomes" id="UP000825935"/>
    </source>
</evidence>
<dbReference type="InterPro" id="IPR040911">
    <property type="entry name" value="Exostosin_GT47"/>
</dbReference>
<comment type="similarity">
    <text evidence="2">Belongs to the glycosyltransferase 47 family.</text>
</comment>
<dbReference type="OrthoDB" id="1924787at2759"/>